<protein>
    <submittedName>
        <fullName evidence="2">Uncharacterized protein</fullName>
    </submittedName>
</protein>
<accession>A0A6G1EU67</accession>
<comment type="caution">
    <text evidence="2">The sequence shown here is derived from an EMBL/GenBank/DDBJ whole genome shotgun (WGS) entry which is preliminary data.</text>
</comment>
<organism evidence="2 3">
    <name type="scientific">Oryza meyeriana var. granulata</name>
    <dbReference type="NCBI Taxonomy" id="110450"/>
    <lineage>
        <taxon>Eukaryota</taxon>
        <taxon>Viridiplantae</taxon>
        <taxon>Streptophyta</taxon>
        <taxon>Embryophyta</taxon>
        <taxon>Tracheophyta</taxon>
        <taxon>Spermatophyta</taxon>
        <taxon>Magnoliopsida</taxon>
        <taxon>Liliopsida</taxon>
        <taxon>Poales</taxon>
        <taxon>Poaceae</taxon>
        <taxon>BOP clade</taxon>
        <taxon>Oryzoideae</taxon>
        <taxon>Oryzeae</taxon>
        <taxon>Oryzinae</taxon>
        <taxon>Oryza</taxon>
        <taxon>Oryza meyeriana</taxon>
    </lineage>
</organism>
<dbReference type="OrthoDB" id="718823at2759"/>
<feature type="region of interest" description="Disordered" evidence="1">
    <location>
        <begin position="36"/>
        <end position="69"/>
    </location>
</feature>
<sequence length="83" mass="9405">MVNQEFTESALNGHTSLALISNLEVAIGAMKLEPSVEASTSTNEGGLKVQRRRKGKKKRIMNKPYGQQDQRCHPQMWHLWTLV</sequence>
<feature type="compositionally biased region" description="Basic residues" evidence="1">
    <location>
        <begin position="49"/>
        <end position="61"/>
    </location>
</feature>
<evidence type="ECO:0000313" key="3">
    <source>
        <dbReference type="Proteomes" id="UP000479710"/>
    </source>
</evidence>
<reference evidence="2 3" key="1">
    <citation type="submission" date="2019-11" db="EMBL/GenBank/DDBJ databases">
        <title>Whole genome sequence of Oryza granulata.</title>
        <authorList>
            <person name="Li W."/>
        </authorList>
    </citation>
    <scope>NUCLEOTIDE SEQUENCE [LARGE SCALE GENOMIC DNA]</scope>
    <source>
        <strain evidence="3">cv. Menghai</strain>
        <tissue evidence="2">Leaf</tissue>
    </source>
</reference>
<gene>
    <name evidence="2" type="ORF">E2562_038110</name>
</gene>
<keyword evidence="3" id="KW-1185">Reference proteome</keyword>
<dbReference type="EMBL" id="SPHZ02000003">
    <property type="protein sequence ID" value="KAF0928198.1"/>
    <property type="molecule type" value="Genomic_DNA"/>
</dbReference>
<evidence type="ECO:0000313" key="2">
    <source>
        <dbReference type="EMBL" id="KAF0928198.1"/>
    </source>
</evidence>
<dbReference type="AlphaFoldDB" id="A0A6G1EU67"/>
<evidence type="ECO:0000256" key="1">
    <source>
        <dbReference type="SAM" id="MobiDB-lite"/>
    </source>
</evidence>
<proteinExistence type="predicted"/>
<name>A0A6G1EU67_9ORYZ</name>
<dbReference type="Proteomes" id="UP000479710">
    <property type="component" value="Unassembled WGS sequence"/>
</dbReference>